<keyword evidence="4" id="KW-1185">Reference proteome</keyword>
<sequence>MSISISRTPIVRPPLRDVDKKNHQRLDPFQSNSLSFQDQLNLHRNTMESSDQPHLRRRRKKFILCFDGTGNKFSGTEADSNILKVYRMLDRSDDDQFHYYQPGIGTYVQSTRLSHTSRLDRLKSWYAKAKDSAVGTSFDAHVMGGYRFLMRYYLPGDDIHMFGFSRGAYTARFLAEMLDHVGLLSEMCHFAWKTFQKWQTRQERNAEEKKQKRLLLEFMCAFRETFSRPVRPISFLGLFDTVNSVPRFENAWMQRSKFPYTARSSARVIRHAVSIDERRAKFRQDLISQYKPDRRHAYKSRHKKKNHPGGSSPAVCASHEIERGRKPSHPHSRRDTLAVPERYRDRSETSGVRSRSRSLVSENTGRISAASSMSNISLEAIQHYGSDVDSDGEQDIEEVWFAGCHADIGGGWPLHPGEDAALSHVPLVWMIREAQRAGLSFDDVKVRALNCALEEHEEHGTAAGNTRLDPAVPVIEIDPASPSPAANPLTSVSEHSTRDTSETDRNAPSFITEEHHENHHDHHLTSKFHTHLHTASTCGKIHDVLQFKNGASRLSVISWNIMEYLPFRRMDLQEDGSWKSITWPLPKGEVRDIPADAIIHSSVIRRMESDASYRPGNLIVGGGGRGVRRAPEEMGTGKWIVCNDEGDPVGECYVRAEKPQKKKDVEPITPMSVAANGPQGMFLSGR</sequence>
<evidence type="ECO:0000259" key="2">
    <source>
        <dbReference type="Pfam" id="PF09994"/>
    </source>
</evidence>
<organism evidence="3 4">
    <name type="scientific">Lophiostoma macrostomum CBS 122681</name>
    <dbReference type="NCBI Taxonomy" id="1314788"/>
    <lineage>
        <taxon>Eukaryota</taxon>
        <taxon>Fungi</taxon>
        <taxon>Dikarya</taxon>
        <taxon>Ascomycota</taxon>
        <taxon>Pezizomycotina</taxon>
        <taxon>Dothideomycetes</taxon>
        <taxon>Pleosporomycetidae</taxon>
        <taxon>Pleosporales</taxon>
        <taxon>Lophiostomataceae</taxon>
        <taxon>Lophiostoma</taxon>
    </lineage>
</organism>
<evidence type="ECO:0000256" key="1">
    <source>
        <dbReference type="SAM" id="MobiDB-lite"/>
    </source>
</evidence>
<dbReference type="PANTHER" id="PTHR33840">
    <property type="match status" value="1"/>
</dbReference>
<reference evidence="3" key="1">
    <citation type="journal article" date="2020" name="Stud. Mycol.">
        <title>101 Dothideomycetes genomes: a test case for predicting lifestyles and emergence of pathogens.</title>
        <authorList>
            <person name="Haridas S."/>
            <person name="Albert R."/>
            <person name="Binder M."/>
            <person name="Bloem J."/>
            <person name="Labutti K."/>
            <person name="Salamov A."/>
            <person name="Andreopoulos B."/>
            <person name="Baker S."/>
            <person name="Barry K."/>
            <person name="Bills G."/>
            <person name="Bluhm B."/>
            <person name="Cannon C."/>
            <person name="Castanera R."/>
            <person name="Culley D."/>
            <person name="Daum C."/>
            <person name="Ezra D."/>
            <person name="Gonzalez J."/>
            <person name="Henrissat B."/>
            <person name="Kuo A."/>
            <person name="Liang C."/>
            <person name="Lipzen A."/>
            <person name="Lutzoni F."/>
            <person name="Magnuson J."/>
            <person name="Mondo S."/>
            <person name="Nolan M."/>
            <person name="Ohm R."/>
            <person name="Pangilinan J."/>
            <person name="Park H.-J."/>
            <person name="Ramirez L."/>
            <person name="Alfaro M."/>
            <person name="Sun H."/>
            <person name="Tritt A."/>
            <person name="Yoshinaga Y."/>
            <person name="Zwiers L.-H."/>
            <person name="Turgeon B."/>
            <person name="Goodwin S."/>
            <person name="Spatafora J."/>
            <person name="Crous P."/>
            <person name="Grigoriev I."/>
        </authorList>
    </citation>
    <scope>NUCLEOTIDE SEQUENCE</scope>
    <source>
        <strain evidence="3">CBS 122681</strain>
    </source>
</reference>
<name>A0A6A6TBZ8_9PLEO</name>
<feature type="region of interest" description="Disordered" evidence="1">
    <location>
        <begin position="1"/>
        <end position="30"/>
    </location>
</feature>
<proteinExistence type="predicted"/>
<feature type="region of interest" description="Disordered" evidence="1">
    <location>
        <begin position="291"/>
        <end position="363"/>
    </location>
</feature>
<dbReference type="OrthoDB" id="3162439at2759"/>
<protein>
    <recommendedName>
        <fullName evidence="2">T6SS Phospholipase effector Tle1-like catalytic domain-containing protein</fullName>
    </recommendedName>
</protein>
<dbReference type="EMBL" id="MU004326">
    <property type="protein sequence ID" value="KAF2657320.1"/>
    <property type="molecule type" value="Genomic_DNA"/>
</dbReference>
<dbReference type="Proteomes" id="UP000799324">
    <property type="component" value="Unassembled WGS sequence"/>
</dbReference>
<evidence type="ECO:0000313" key="4">
    <source>
        <dbReference type="Proteomes" id="UP000799324"/>
    </source>
</evidence>
<gene>
    <name evidence="3" type="ORF">K491DRAFT_329641</name>
</gene>
<dbReference type="PANTHER" id="PTHR33840:SF2">
    <property type="entry name" value="TLE1 PHOSPHOLIPASE DOMAIN-CONTAINING PROTEIN"/>
    <property type="match status" value="1"/>
</dbReference>
<evidence type="ECO:0000313" key="3">
    <source>
        <dbReference type="EMBL" id="KAF2657320.1"/>
    </source>
</evidence>
<dbReference type="AlphaFoldDB" id="A0A6A6TBZ8"/>
<feature type="compositionally biased region" description="Basic and acidic residues" evidence="1">
    <location>
        <begin position="495"/>
        <end position="505"/>
    </location>
</feature>
<feature type="compositionally biased region" description="Basic residues" evidence="1">
    <location>
        <begin position="293"/>
        <end position="307"/>
    </location>
</feature>
<accession>A0A6A6TBZ8</accession>
<feature type="region of interest" description="Disordered" evidence="1">
    <location>
        <begin position="475"/>
        <end position="505"/>
    </location>
</feature>
<feature type="compositionally biased region" description="Basic and acidic residues" evidence="1">
    <location>
        <begin position="14"/>
        <end position="26"/>
    </location>
</feature>
<dbReference type="Pfam" id="PF09994">
    <property type="entry name" value="T6SS_Tle1-like_cat"/>
    <property type="match status" value="1"/>
</dbReference>
<feature type="domain" description="T6SS Phospholipase effector Tle1-like catalytic" evidence="2">
    <location>
        <begin position="60"/>
        <end position="433"/>
    </location>
</feature>
<feature type="compositionally biased region" description="Basic and acidic residues" evidence="1">
    <location>
        <begin position="333"/>
        <end position="348"/>
    </location>
</feature>
<dbReference type="InterPro" id="IPR018712">
    <property type="entry name" value="Tle1-like_cat"/>
</dbReference>